<dbReference type="EMBL" id="GL349463">
    <property type="protein sequence ID" value="KNC50943.1"/>
    <property type="molecule type" value="Genomic_DNA"/>
</dbReference>
<feature type="transmembrane region" description="Helical" evidence="9">
    <location>
        <begin position="1699"/>
        <end position="1728"/>
    </location>
</feature>
<name>A0A0L0DI19_THETB</name>
<evidence type="ECO:0000256" key="7">
    <source>
        <dbReference type="ARBA" id="ARBA00023170"/>
    </source>
</evidence>
<keyword evidence="5 9" id="KW-1133">Transmembrane helix</keyword>
<keyword evidence="4 9" id="KW-0812">Transmembrane</keyword>
<dbReference type="GeneID" id="25566170"/>
<protein>
    <submittedName>
        <fullName evidence="11">Uncharacterized protein</fullName>
    </submittedName>
</protein>
<evidence type="ECO:0000256" key="6">
    <source>
        <dbReference type="ARBA" id="ARBA00023136"/>
    </source>
</evidence>
<feature type="signal peptide" evidence="10">
    <location>
        <begin position="1"/>
        <end position="25"/>
    </location>
</feature>
<keyword evidence="2" id="KW-0813">Transport</keyword>
<dbReference type="PANTHER" id="PTHR21444">
    <property type="entry name" value="COILED-COIL DOMAIN-CONTAINING PROTEIN 180"/>
    <property type="match status" value="1"/>
</dbReference>
<proteinExistence type="predicted"/>
<keyword evidence="10" id="KW-0732">Signal</keyword>
<dbReference type="InterPro" id="IPR026612">
    <property type="entry name" value="STRA6-like"/>
</dbReference>
<evidence type="ECO:0000313" key="12">
    <source>
        <dbReference type="Proteomes" id="UP000054408"/>
    </source>
</evidence>
<dbReference type="GO" id="GO:0005886">
    <property type="term" value="C:plasma membrane"/>
    <property type="evidence" value="ECO:0007669"/>
    <property type="project" value="UniProtKB-SubCell"/>
</dbReference>
<reference evidence="11 12" key="1">
    <citation type="submission" date="2010-05" db="EMBL/GenBank/DDBJ databases">
        <title>The Genome Sequence of Thecamonas trahens ATCC 50062.</title>
        <authorList>
            <consortium name="The Broad Institute Genome Sequencing Platform"/>
            <person name="Russ C."/>
            <person name="Cuomo C."/>
            <person name="Shea T."/>
            <person name="Young S.K."/>
            <person name="Zeng Q."/>
            <person name="Koehrsen M."/>
            <person name="Haas B."/>
            <person name="Borodovsky M."/>
            <person name="Guigo R."/>
            <person name="Alvarado L."/>
            <person name="Berlin A."/>
            <person name="Bochicchio J."/>
            <person name="Borenstein D."/>
            <person name="Chapman S."/>
            <person name="Chen Z."/>
            <person name="Freedman E."/>
            <person name="Gellesch M."/>
            <person name="Goldberg J."/>
            <person name="Griggs A."/>
            <person name="Gujja S."/>
            <person name="Heilman E."/>
            <person name="Heiman D."/>
            <person name="Hepburn T."/>
            <person name="Howarth C."/>
            <person name="Jen D."/>
            <person name="Larson L."/>
            <person name="Mehta T."/>
            <person name="Park D."/>
            <person name="Pearson M."/>
            <person name="Roberts A."/>
            <person name="Saif S."/>
            <person name="Shenoy N."/>
            <person name="Sisk P."/>
            <person name="Stolte C."/>
            <person name="Sykes S."/>
            <person name="Thomson T."/>
            <person name="Walk T."/>
            <person name="White J."/>
            <person name="Yandava C."/>
            <person name="Burger G."/>
            <person name="Gray M.W."/>
            <person name="Holland P.W.H."/>
            <person name="King N."/>
            <person name="Lang F.B.F."/>
            <person name="Roger A.J."/>
            <person name="Ruiz-Trillo I."/>
            <person name="Lander E."/>
            <person name="Nusbaum C."/>
        </authorList>
    </citation>
    <scope>NUCLEOTIDE SEQUENCE [LARGE SCALE GENOMIC DNA]</scope>
    <source>
        <strain evidence="11 12">ATCC 50062</strain>
    </source>
</reference>
<evidence type="ECO:0000256" key="5">
    <source>
        <dbReference type="ARBA" id="ARBA00022989"/>
    </source>
</evidence>
<evidence type="ECO:0000256" key="1">
    <source>
        <dbReference type="ARBA" id="ARBA00004651"/>
    </source>
</evidence>
<evidence type="ECO:0000256" key="2">
    <source>
        <dbReference type="ARBA" id="ARBA00022448"/>
    </source>
</evidence>
<dbReference type="GO" id="GO:0038023">
    <property type="term" value="F:signaling receptor activity"/>
    <property type="evidence" value="ECO:0007669"/>
    <property type="project" value="InterPro"/>
</dbReference>
<feature type="transmembrane region" description="Helical" evidence="9">
    <location>
        <begin position="1383"/>
        <end position="1404"/>
    </location>
</feature>
<dbReference type="OrthoDB" id="2376984at2759"/>
<feature type="transmembrane region" description="Helical" evidence="9">
    <location>
        <begin position="1494"/>
        <end position="1519"/>
    </location>
</feature>
<dbReference type="Pfam" id="PF14752">
    <property type="entry name" value="RBP_receptor"/>
    <property type="match status" value="1"/>
</dbReference>
<keyword evidence="3" id="KW-1003">Cell membrane</keyword>
<feature type="chain" id="PRO_5005537530" evidence="10">
    <location>
        <begin position="26"/>
        <end position="1944"/>
    </location>
</feature>
<sequence length="1944" mass="206559">MTMLFAVVSFLIFGAFFRNPLPLYGRNIPATLETVLLPRRELEAAVVATGDGSAGARPSEPFAKFRIANKRGFGVKDAVITASIASFSVPPLVAGTVRCNPLAATLLVQQYAYLCDALLDGTATTDANGVAVFDATRFAPGTQPGKYNVTFVSGPFSTSVEVTVTSPVAYLDFTVPPLASLSDFTGVFIGDSASIPFYVTPYDAEGNPLAGRIVRLVSRSIDGSIVIPVDEYHPTRADKVVYLPLPQSDKVILLENNVATTNATGAAAFEALTVVAASHPVAYLTFICDGAALDLFADAFRPPIVFTDADAITIVEQPSATVVEGQPLAVQPRLRVTNAAGAGLAGRTAFALIARRDGVPEPEFLQYVNPLEDRKQLTNPISGKTDADGFVTFANLGFGIDGPAGVYTLVFVVDGLGSEVSQDITVTTTVATVSVSYFPVLPISVPYEEVNFPVVAISDANGRPVPGKTPKLIPNPRARGQSHAQPSLANGLAFFDLLTVTAVDFDSTYGVDPIPFPPTHLTFVVDVDGVRTSLNVSFVPASDQYVAPVATWIETVTPPPALILPTDVLNVSLTLLNAFMDPIPLTPSILFSNPLIPSGIFFQTAVRLVNSATFVSTYELIPATAQVDYYNTTLVDEPWRATAFPYLFGVNGYTGSFTYQISLAPGGSANAGRSSPVASNLFEAVLYNPISTYLSSVQADLSVIVRDDANALVPNSYVQLNVLPYTSVDVTFLSLLGEVPLTGVVSSAVAGFTNASGVCAFGAPTFLPNVVGPVDVFFYAGGKLLTGLVKVNVPRVVANITIVTPAVYFDATALDSANADVMPFFVPFTTQPQVRLLDAAGDPVVGARALIAVAQDPTTYSYFEQSDEAFVGRVTVASGEEAKVASMFSLPSDATGLATFEDIGVWYAVGADGSPLKTPATLRLRYFSDGGAGIDGGPIHDVGTPNTVRVLDTVTIAIVQQPSSVASLGVPFAKPITLSLTTASGVVPDVTYATVSVVSGPVVTNADGSNTSLAASARISQSLWPFQARSKFVVDTKFERGAAGRYELAVSFPGAPSVVLEPIELTSRVSSLRLVRQPPLVVPVGGLFRISVRASIKSGAVLGGVVVQARLIRGTTSVAKAIRLDQIGRNRLDASRVSNATDTNGIADLSLTVESAEPGLFTLVITTTDGLVASLPSRPFLVTNNVKKVTLLQQPTGLAKPLIPTRTLNGRSDTVLITSEGDQGVSTMQQPVVRVTGDLGDAKNVPLPGVAIEAVVVQSSTTDGSLSGTTITAQDVSRPELLWSRGTAVSDANGVARFSDLRFTSGATGAYRLIFRGRGIESVASAPFLVTNVLVPDAERLSSFRAFVFVVLILMLPMLYGNIMGNSRYAIVGADAFEVTLNVVTIVALLAVLVWFVVVLVGTFRGAATFVEKREVLAFETVKRLLSPTHANQYWEDKLREAAGSRIRRWRIALADKLPSVLADKIDPGPLDDGSGNPFEPFETKADFVYPQRLVIAAFVAGFFVAIMTLGAVVAVLWVRYYADLAFQQLLKVELLLERQQQALQATAAASGLDTSAGDLKVALSASSSLSHYLVGLVSSPVFTELRKALLDAGAVAVVGTLIFVGVMWYLLLVNYRKNVFRLRRGLVDKVLYKQSKYKALRAPAYIGMQTVHTLAGYATTFLILWILVQKFIIARYVVSSDHPFLLPNPRWWSLYELVYTFLNIVNGVSLTIVRFSGALGALVFTFLRMDYPVVNKTREHADPGFHAYVAMLLLDHVHNNPVVVVASQIFIQSLLYGRARDGADIVPYRLRIDDPDSGFPSPPKPRLSPTARRARLRWALAVTLINNPSLRAERWFALEAAAAARAVLRAPGLVVTSHTTLDDEMFVGAVAAGNTDGQRAAPIGASRVVSTAPALDGGSNSADGVELEMFPGVTAVSVAPAPSHHPAHALSENSSSEHSSTPE</sequence>
<evidence type="ECO:0000256" key="3">
    <source>
        <dbReference type="ARBA" id="ARBA00022475"/>
    </source>
</evidence>
<gene>
    <name evidence="11" type="ORF">AMSG_07193</name>
</gene>
<feature type="region of interest" description="Disordered" evidence="8">
    <location>
        <begin position="1919"/>
        <end position="1944"/>
    </location>
</feature>
<dbReference type="OMA" id="WILALPE"/>
<evidence type="ECO:0000256" key="8">
    <source>
        <dbReference type="SAM" id="MobiDB-lite"/>
    </source>
</evidence>
<feature type="transmembrane region" description="Helical" evidence="9">
    <location>
        <begin position="1655"/>
        <end position="1679"/>
    </location>
</feature>
<evidence type="ECO:0000313" key="11">
    <source>
        <dbReference type="EMBL" id="KNC50943.1"/>
    </source>
</evidence>
<evidence type="ECO:0000256" key="4">
    <source>
        <dbReference type="ARBA" id="ARBA00022692"/>
    </source>
</evidence>
<dbReference type="RefSeq" id="XP_013756640.1">
    <property type="nucleotide sequence ID" value="XM_013901186.1"/>
</dbReference>
<comment type="subcellular location">
    <subcellularLocation>
        <location evidence="1">Cell membrane</location>
        <topology evidence="1">Multi-pass membrane protein</topology>
    </subcellularLocation>
</comment>
<feature type="transmembrane region" description="Helical" evidence="9">
    <location>
        <begin position="1593"/>
        <end position="1616"/>
    </location>
</feature>
<keyword evidence="6 9" id="KW-0472">Membrane</keyword>
<feature type="transmembrane region" description="Helical" evidence="9">
    <location>
        <begin position="1313"/>
        <end position="1334"/>
    </location>
</feature>
<organism evidence="11 12">
    <name type="scientific">Thecamonas trahens ATCC 50062</name>
    <dbReference type="NCBI Taxonomy" id="461836"/>
    <lineage>
        <taxon>Eukaryota</taxon>
        <taxon>Apusozoa</taxon>
        <taxon>Apusomonadida</taxon>
        <taxon>Apusomonadidae</taxon>
        <taxon>Thecamonas</taxon>
    </lineage>
</organism>
<evidence type="ECO:0000256" key="10">
    <source>
        <dbReference type="SAM" id="SignalP"/>
    </source>
</evidence>
<evidence type="ECO:0000256" key="9">
    <source>
        <dbReference type="SAM" id="Phobius"/>
    </source>
</evidence>
<dbReference type="PANTHER" id="PTHR21444:SF15">
    <property type="entry name" value="RECEPTOR FOR RETINOL UPTAKE STRA6"/>
    <property type="match status" value="1"/>
</dbReference>
<accession>A0A0L0DI19</accession>
<keyword evidence="7" id="KW-0675">Receptor</keyword>
<dbReference type="Proteomes" id="UP000054408">
    <property type="component" value="Unassembled WGS sequence"/>
</dbReference>
<keyword evidence="12" id="KW-1185">Reference proteome</keyword>
<feature type="transmembrane region" description="Helical" evidence="9">
    <location>
        <begin position="1346"/>
        <end position="1363"/>
    </location>
</feature>